<dbReference type="OrthoDB" id="9396505at2759"/>
<feature type="compositionally biased region" description="Low complexity" evidence="6">
    <location>
        <begin position="257"/>
        <end position="274"/>
    </location>
</feature>
<accession>A0A3M0IJE7</accession>
<dbReference type="SMART" id="SM00415">
    <property type="entry name" value="HSF"/>
    <property type="match status" value="1"/>
</dbReference>
<dbReference type="Gene3D" id="1.10.10.10">
    <property type="entry name" value="Winged helix-like DNA-binding domain superfamily/Winged helix DNA-binding domain"/>
    <property type="match status" value="1"/>
</dbReference>
<feature type="region of interest" description="Disordered" evidence="6">
    <location>
        <begin position="245"/>
        <end position="286"/>
    </location>
</feature>
<keyword evidence="9" id="KW-1185">Reference proteome</keyword>
<dbReference type="InterPro" id="IPR036388">
    <property type="entry name" value="WH-like_DNA-bd_sf"/>
</dbReference>
<dbReference type="SUPFAM" id="SSF46785">
    <property type="entry name" value="Winged helix' DNA-binding domain"/>
    <property type="match status" value="1"/>
</dbReference>
<comment type="caution">
    <text evidence="8">The sequence shown here is derived from an EMBL/GenBank/DDBJ whole genome shotgun (WGS) entry which is preliminary data.</text>
</comment>
<protein>
    <recommendedName>
        <fullName evidence="7">HSF-type DNA-binding domain-containing protein</fullName>
    </recommendedName>
</protein>
<comment type="subcellular location">
    <subcellularLocation>
        <location evidence="1">Nucleus</location>
    </subcellularLocation>
</comment>
<dbReference type="InterPro" id="IPR000232">
    <property type="entry name" value="HSF_DNA-bd"/>
</dbReference>
<evidence type="ECO:0000256" key="4">
    <source>
        <dbReference type="ARBA" id="ARBA00023242"/>
    </source>
</evidence>
<reference evidence="8 9" key="1">
    <citation type="submission" date="2018-07" db="EMBL/GenBank/DDBJ databases">
        <title>A high quality draft genome assembly of the barn swallow (H. rustica rustica).</title>
        <authorList>
            <person name="Formenti G."/>
            <person name="Chiara M."/>
            <person name="Poveda L."/>
            <person name="Francoijs K.-J."/>
            <person name="Bonisoli-Alquati A."/>
            <person name="Canova L."/>
            <person name="Gianfranceschi L."/>
            <person name="Horner D.S."/>
            <person name="Saino N."/>
        </authorList>
    </citation>
    <scope>NUCLEOTIDE SEQUENCE [LARGE SCALE GENOMIC DNA]</scope>
    <source>
        <strain evidence="8">Chelidonia</strain>
        <tissue evidence="8">Blood</tissue>
    </source>
</reference>
<dbReference type="GO" id="GO:0005634">
    <property type="term" value="C:nucleus"/>
    <property type="evidence" value="ECO:0007669"/>
    <property type="project" value="UniProtKB-SubCell"/>
</dbReference>
<sequence>MAELPLPAGLSAGTFPTKLWRLVNDPRIHSVRWDSEAQGLLIDRSLFERELLSPGSAQGPAPHAFRATQFCSFVRQLNRYSFRKVPGRAGAAAPGHARAWLHYRKPCFRRDHPDLLLRIRRGSAADTQRPAAGPEGSRRPPCGSQQLPRPRPLPDERHGCTRFKPLPREQPPLAQHPPCGFHLLHSKRPGPARREGPSRFRELYGERPLPAERELLRVPPCHFHGFHGERLLPLGWEGPSSRMQELYGEQPLRSTRSCSGCSPAASSSSTGSSSPQPPTHPVGEEF</sequence>
<comment type="similarity">
    <text evidence="2 5">Belongs to the HSF family.</text>
</comment>
<proteinExistence type="inferred from homology"/>
<dbReference type="EMBL" id="QRBI01000302">
    <property type="protein sequence ID" value="RMB89197.1"/>
    <property type="molecule type" value="Genomic_DNA"/>
</dbReference>
<dbReference type="AlphaFoldDB" id="A0A3M0IJE7"/>
<evidence type="ECO:0000313" key="8">
    <source>
        <dbReference type="EMBL" id="RMB89197.1"/>
    </source>
</evidence>
<gene>
    <name evidence="8" type="ORF">DUI87_34459</name>
</gene>
<feature type="region of interest" description="Disordered" evidence="6">
    <location>
        <begin position="121"/>
        <end position="198"/>
    </location>
</feature>
<feature type="domain" description="HSF-type DNA-binding" evidence="7">
    <location>
        <begin position="11"/>
        <end position="122"/>
    </location>
</feature>
<evidence type="ECO:0000256" key="3">
    <source>
        <dbReference type="ARBA" id="ARBA00023125"/>
    </source>
</evidence>
<dbReference type="GO" id="GO:0043565">
    <property type="term" value="F:sequence-specific DNA binding"/>
    <property type="evidence" value="ECO:0007669"/>
    <property type="project" value="InterPro"/>
</dbReference>
<dbReference type="InterPro" id="IPR036390">
    <property type="entry name" value="WH_DNA-bd_sf"/>
</dbReference>
<organism evidence="8 9">
    <name type="scientific">Hirundo rustica rustica</name>
    <dbReference type="NCBI Taxonomy" id="333673"/>
    <lineage>
        <taxon>Eukaryota</taxon>
        <taxon>Metazoa</taxon>
        <taxon>Chordata</taxon>
        <taxon>Craniata</taxon>
        <taxon>Vertebrata</taxon>
        <taxon>Euteleostomi</taxon>
        <taxon>Archelosauria</taxon>
        <taxon>Archosauria</taxon>
        <taxon>Dinosauria</taxon>
        <taxon>Saurischia</taxon>
        <taxon>Theropoda</taxon>
        <taxon>Coelurosauria</taxon>
        <taxon>Aves</taxon>
        <taxon>Neognathae</taxon>
        <taxon>Neoaves</taxon>
        <taxon>Telluraves</taxon>
        <taxon>Australaves</taxon>
        <taxon>Passeriformes</taxon>
        <taxon>Sylvioidea</taxon>
        <taxon>Hirundinidae</taxon>
        <taxon>Hirundo</taxon>
    </lineage>
</organism>
<keyword evidence="4" id="KW-0539">Nucleus</keyword>
<dbReference type="PANTHER" id="PTHR10015:SF465">
    <property type="entry name" value="HSF-TYPE DNA-BINDING DOMAIN-CONTAINING PROTEIN"/>
    <property type="match status" value="1"/>
</dbReference>
<evidence type="ECO:0000259" key="7">
    <source>
        <dbReference type="SMART" id="SM00415"/>
    </source>
</evidence>
<keyword evidence="3" id="KW-0238">DNA-binding</keyword>
<evidence type="ECO:0000256" key="1">
    <source>
        <dbReference type="ARBA" id="ARBA00004123"/>
    </source>
</evidence>
<evidence type="ECO:0000313" key="9">
    <source>
        <dbReference type="Proteomes" id="UP000269221"/>
    </source>
</evidence>
<evidence type="ECO:0000256" key="5">
    <source>
        <dbReference type="RuleBase" id="RU004020"/>
    </source>
</evidence>
<evidence type="ECO:0000256" key="6">
    <source>
        <dbReference type="SAM" id="MobiDB-lite"/>
    </source>
</evidence>
<name>A0A3M0IJE7_HIRRU</name>
<dbReference type="Pfam" id="PF00447">
    <property type="entry name" value="HSF_DNA-bind"/>
    <property type="match status" value="1"/>
</dbReference>
<dbReference type="Proteomes" id="UP000269221">
    <property type="component" value="Unassembled WGS sequence"/>
</dbReference>
<evidence type="ECO:0000256" key="2">
    <source>
        <dbReference type="ARBA" id="ARBA00006403"/>
    </source>
</evidence>
<dbReference type="GO" id="GO:0003700">
    <property type="term" value="F:DNA-binding transcription factor activity"/>
    <property type="evidence" value="ECO:0007669"/>
    <property type="project" value="InterPro"/>
</dbReference>
<dbReference type="PANTHER" id="PTHR10015">
    <property type="entry name" value="HEAT SHOCK TRANSCRIPTION FACTOR"/>
    <property type="match status" value="1"/>
</dbReference>